<feature type="region of interest" description="Disordered" evidence="1">
    <location>
        <begin position="137"/>
        <end position="169"/>
    </location>
</feature>
<reference evidence="2" key="1">
    <citation type="journal article" date="2020" name="Nat. Commun.">
        <title>Large-scale genome sequencing of mycorrhizal fungi provides insights into the early evolution of symbiotic traits.</title>
        <authorList>
            <person name="Miyauchi S."/>
            <person name="Kiss E."/>
            <person name="Kuo A."/>
            <person name="Drula E."/>
            <person name="Kohler A."/>
            <person name="Sanchez-Garcia M."/>
            <person name="Morin E."/>
            <person name="Andreopoulos B."/>
            <person name="Barry K.W."/>
            <person name="Bonito G."/>
            <person name="Buee M."/>
            <person name="Carver A."/>
            <person name="Chen C."/>
            <person name="Cichocki N."/>
            <person name="Clum A."/>
            <person name="Culley D."/>
            <person name="Crous P.W."/>
            <person name="Fauchery L."/>
            <person name="Girlanda M."/>
            <person name="Hayes R.D."/>
            <person name="Keri Z."/>
            <person name="LaButti K."/>
            <person name="Lipzen A."/>
            <person name="Lombard V."/>
            <person name="Magnuson J."/>
            <person name="Maillard F."/>
            <person name="Murat C."/>
            <person name="Nolan M."/>
            <person name="Ohm R.A."/>
            <person name="Pangilinan J."/>
            <person name="Pereira M.F."/>
            <person name="Perotto S."/>
            <person name="Peter M."/>
            <person name="Pfister S."/>
            <person name="Riley R."/>
            <person name="Sitrit Y."/>
            <person name="Stielow J.B."/>
            <person name="Szollosi G."/>
            <person name="Zifcakova L."/>
            <person name="Stursova M."/>
            <person name="Spatafora J.W."/>
            <person name="Tedersoo L."/>
            <person name="Vaario L.M."/>
            <person name="Yamada A."/>
            <person name="Yan M."/>
            <person name="Wang P."/>
            <person name="Xu J."/>
            <person name="Bruns T."/>
            <person name="Baldrian P."/>
            <person name="Vilgalys R."/>
            <person name="Dunand C."/>
            <person name="Henrissat B."/>
            <person name="Grigoriev I.V."/>
            <person name="Hibbett D."/>
            <person name="Nagy L.G."/>
            <person name="Martin F.M."/>
        </authorList>
    </citation>
    <scope>NUCLEOTIDE SEQUENCE</scope>
    <source>
        <strain evidence="2">UP504</strain>
    </source>
</reference>
<sequence length="169" mass="18438">MYIYASLTIFDVFCTVQDRPEKLGGGAKGEERCDFEVNGHDWPYLLSPAISGTVQDRPEKWADGRPIRHSKLIGDVVIDRTHNNTPSSLPSRNIATATVPSLFANNSVLDHEPNSAVPPRPSITGVVINYCTLVQPPPAASNDDDDDDYSSSSRFSVFASGQSPDGRYL</sequence>
<organism evidence="2 3">
    <name type="scientific">Hydnum rufescens UP504</name>
    <dbReference type="NCBI Taxonomy" id="1448309"/>
    <lineage>
        <taxon>Eukaryota</taxon>
        <taxon>Fungi</taxon>
        <taxon>Dikarya</taxon>
        <taxon>Basidiomycota</taxon>
        <taxon>Agaricomycotina</taxon>
        <taxon>Agaricomycetes</taxon>
        <taxon>Cantharellales</taxon>
        <taxon>Hydnaceae</taxon>
        <taxon>Hydnum</taxon>
    </lineage>
</organism>
<keyword evidence="3" id="KW-1185">Reference proteome</keyword>
<evidence type="ECO:0000313" key="3">
    <source>
        <dbReference type="Proteomes" id="UP000886523"/>
    </source>
</evidence>
<evidence type="ECO:0000313" key="2">
    <source>
        <dbReference type="EMBL" id="KAF9515182.1"/>
    </source>
</evidence>
<evidence type="ECO:0000256" key="1">
    <source>
        <dbReference type="SAM" id="MobiDB-lite"/>
    </source>
</evidence>
<name>A0A9P6DVC4_9AGAM</name>
<gene>
    <name evidence="2" type="ORF">BS47DRAFT_1361258</name>
</gene>
<protein>
    <submittedName>
        <fullName evidence="2">Uncharacterized protein</fullName>
    </submittedName>
</protein>
<proteinExistence type="predicted"/>
<accession>A0A9P6DVC4</accession>
<dbReference type="EMBL" id="MU128953">
    <property type="protein sequence ID" value="KAF9515182.1"/>
    <property type="molecule type" value="Genomic_DNA"/>
</dbReference>
<comment type="caution">
    <text evidence="2">The sequence shown here is derived from an EMBL/GenBank/DDBJ whole genome shotgun (WGS) entry which is preliminary data.</text>
</comment>
<dbReference type="Proteomes" id="UP000886523">
    <property type="component" value="Unassembled WGS sequence"/>
</dbReference>
<dbReference type="AlphaFoldDB" id="A0A9P6DVC4"/>